<feature type="transmembrane region" description="Helical" evidence="1">
    <location>
        <begin position="43"/>
        <end position="71"/>
    </location>
</feature>
<keyword evidence="1" id="KW-0472">Membrane</keyword>
<sequence length="225" mass="24066">MTSDRDTALPGAGHEVVIELGKIRPQLVRGARVFAETIAVPTLLLYVLLQTAGLVWGLGAVIAWCGLVLGLRRVLGHPLPSTLLLSAGMLCGRAALALVLSSALVYVLQPVFGSALLGVLFLGSAAIGRPITIRLARDFVSLPAQLFQHDGIRRLFTQVTVVWGVSRMLDAGMSLWLLHWGLGFGLVTRPFFSGLLSAVTIGICAVWALRTLRRMPGVTLRLRGA</sequence>
<accession>A0ABW6W927</accession>
<keyword evidence="1" id="KW-0812">Transmembrane</keyword>
<comment type="caution">
    <text evidence="2">The sequence shown here is derived from an EMBL/GenBank/DDBJ whole genome shotgun (WGS) entry which is preliminary data.</text>
</comment>
<evidence type="ECO:0000313" key="2">
    <source>
        <dbReference type="EMBL" id="MFF5289809.1"/>
    </source>
</evidence>
<keyword evidence="1" id="KW-1133">Transmembrane helix</keyword>
<organism evidence="2 3">
    <name type="scientific">Paractinoplanes globisporus</name>
    <dbReference type="NCBI Taxonomy" id="113565"/>
    <lineage>
        <taxon>Bacteria</taxon>
        <taxon>Bacillati</taxon>
        <taxon>Actinomycetota</taxon>
        <taxon>Actinomycetes</taxon>
        <taxon>Micromonosporales</taxon>
        <taxon>Micromonosporaceae</taxon>
        <taxon>Paractinoplanes</taxon>
    </lineage>
</organism>
<gene>
    <name evidence="2" type="ORF">ACFY35_10235</name>
</gene>
<feature type="transmembrane region" description="Helical" evidence="1">
    <location>
        <begin position="190"/>
        <end position="209"/>
    </location>
</feature>
<dbReference type="NCBIfam" id="NF041646">
    <property type="entry name" value="VC0807_fam"/>
    <property type="match status" value="1"/>
</dbReference>
<name>A0ABW6W927_9ACTN</name>
<dbReference type="Proteomes" id="UP001602245">
    <property type="component" value="Unassembled WGS sequence"/>
</dbReference>
<feature type="transmembrane region" description="Helical" evidence="1">
    <location>
        <begin position="114"/>
        <end position="135"/>
    </location>
</feature>
<protein>
    <submittedName>
        <fullName evidence="2">VC0807 family protein</fullName>
    </submittedName>
</protein>
<keyword evidence="3" id="KW-1185">Reference proteome</keyword>
<evidence type="ECO:0000256" key="1">
    <source>
        <dbReference type="SAM" id="Phobius"/>
    </source>
</evidence>
<reference evidence="2 3" key="1">
    <citation type="submission" date="2024-10" db="EMBL/GenBank/DDBJ databases">
        <title>The Natural Products Discovery Center: Release of the First 8490 Sequenced Strains for Exploring Actinobacteria Biosynthetic Diversity.</title>
        <authorList>
            <person name="Kalkreuter E."/>
            <person name="Kautsar S.A."/>
            <person name="Yang D."/>
            <person name="Bader C.D."/>
            <person name="Teijaro C.N."/>
            <person name="Fluegel L."/>
            <person name="Davis C.M."/>
            <person name="Simpson J.R."/>
            <person name="Lauterbach L."/>
            <person name="Steele A.D."/>
            <person name="Gui C."/>
            <person name="Meng S."/>
            <person name="Li G."/>
            <person name="Viehrig K."/>
            <person name="Ye F."/>
            <person name="Su P."/>
            <person name="Kiefer A.F."/>
            <person name="Nichols A."/>
            <person name="Cepeda A.J."/>
            <person name="Yan W."/>
            <person name="Fan B."/>
            <person name="Jiang Y."/>
            <person name="Adhikari A."/>
            <person name="Zheng C.-J."/>
            <person name="Schuster L."/>
            <person name="Cowan T.M."/>
            <person name="Smanski M.J."/>
            <person name="Chevrette M.G."/>
            <person name="De Carvalho L.P.S."/>
            <person name="Shen B."/>
        </authorList>
    </citation>
    <scope>NUCLEOTIDE SEQUENCE [LARGE SCALE GENOMIC DNA]</scope>
    <source>
        <strain evidence="2 3">NPDC000087</strain>
    </source>
</reference>
<dbReference type="RefSeq" id="WP_020518126.1">
    <property type="nucleotide sequence ID" value="NZ_JBIAZU010000002.1"/>
</dbReference>
<feature type="transmembrane region" description="Helical" evidence="1">
    <location>
        <begin position="83"/>
        <end position="108"/>
    </location>
</feature>
<dbReference type="EMBL" id="JBIAZU010000002">
    <property type="protein sequence ID" value="MFF5289809.1"/>
    <property type="molecule type" value="Genomic_DNA"/>
</dbReference>
<evidence type="ECO:0000313" key="3">
    <source>
        <dbReference type="Proteomes" id="UP001602245"/>
    </source>
</evidence>
<proteinExistence type="predicted"/>